<dbReference type="Gene3D" id="2.40.30.170">
    <property type="match status" value="1"/>
</dbReference>
<dbReference type="Pfam" id="PF25944">
    <property type="entry name" value="Beta-barrel_RND"/>
    <property type="match status" value="1"/>
</dbReference>
<comment type="caution">
    <text evidence="7">The sequence shown here is derived from an EMBL/GenBank/DDBJ whole genome shotgun (WGS) entry which is preliminary data.</text>
</comment>
<gene>
    <name evidence="7" type="ORF">IAA86_06120</name>
</gene>
<feature type="domain" description="Multidrug resistance protein MdtA-like beta-barrel" evidence="5">
    <location>
        <begin position="212"/>
        <end position="297"/>
    </location>
</feature>
<comment type="subcellular location">
    <subcellularLocation>
        <location evidence="1">Cell envelope</location>
    </subcellularLocation>
</comment>
<feature type="domain" description="Multidrug resistance protein MdtA-like alpha-helical hairpin" evidence="3">
    <location>
        <begin position="107"/>
        <end position="176"/>
    </location>
</feature>
<dbReference type="InterPro" id="IPR058627">
    <property type="entry name" value="MdtA-like_C"/>
</dbReference>
<sequence>MKKKIGIVLLVIVALIAFRWINGKFGEFMRAKMMGAMMTPKVKLSQVGEIEYKNEIEAPGRVVAKYSVDLVARVDGYLLEKKFNEGDYVKKGQLLFVIEPQQYLIALNKAQADLATAKAQAIKASKDFARSKELVAKDYIAKSTYDDTLAQRDVANANVKAATAALNDARRNYNYTRITSPIDGRIGMLNVTQGNYVSTQSGALARVVSTNPIYVTYNVDSKQFANLRDSEIIPKNKGEQPISVEVTLPDGTKYEHKGVEDFWDNQISQTTGTIALRATFANPDNRLIPGDFVKVKVYSNKIQKKVVIPQDYVLQDSTGRYVYVVDKDSVARKKYVKISNEYQKFWVVTDGLNVGDEFISEGLVKVIADKPVVVLKDDELIKLKDKK</sequence>
<dbReference type="Gene3D" id="2.40.50.100">
    <property type="match status" value="1"/>
</dbReference>
<dbReference type="GO" id="GO:0030313">
    <property type="term" value="C:cell envelope"/>
    <property type="evidence" value="ECO:0007669"/>
    <property type="project" value="UniProtKB-SubCell"/>
</dbReference>
<dbReference type="PANTHER" id="PTHR30158">
    <property type="entry name" value="ACRA/E-RELATED COMPONENT OF DRUG EFFLUX TRANSPORTER"/>
    <property type="match status" value="1"/>
</dbReference>
<dbReference type="NCBIfam" id="TIGR01730">
    <property type="entry name" value="RND_mfp"/>
    <property type="match status" value="1"/>
</dbReference>
<evidence type="ECO:0000259" key="4">
    <source>
        <dbReference type="Pfam" id="PF25917"/>
    </source>
</evidence>
<dbReference type="SUPFAM" id="SSF111369">
    <property type="entry name" value="HlyD-like secretion proteins"/>
    <property type="match status" value="1"/>
</dbReference>
<dbReference type="GO" id="GO:0022857">
    <property type="term" value="F:transmembrane transporter activity"/>
    <property type="evidence" value="ECO:0007669"/>
    <property type="project" value="InterPro"/>
</dbReference>
<evidence type="ECO:0000256" key="1">
    <source>
        <dbReference type="ARBA" id="ARBA00004196"/>
    </source>
</evidence>
<reference evidence="7" key="1">
    <citation type="submission" date="2020-10" db="EMBL/GenBank/DDBJ databases">
        <authorList>
            <person name="Gilroy R."/>
        </authorList>
    </citation>
    <scope>NUCLEOTIDE SEQUENCE</scope>
    <source>
        <strain evidence="7">CHK152-2871</strain>
    </source>
</reference>
<dbReference type="Gene3D" id="1.10.287.470">
    <property type="entry name" value="Helix hairpin bin"/>
    <property type="match status" value="1"/>
</dbReference>
<feature type="domain" description="Multidrug resistance protein MdtA-like C-terminal permuted SH3" evidence="6">
    <location>
        <begin position="306"/>
        <end position="363"/>
    </location>
</feature>
<evidence type="ECO:0000256" key="2">
    <source>
        <dbReference type="ARBA" id="ARBA00009477"/>
    </source>
</evidence>
<dbReference type="InterPro" id="IPR006143">
    <property type="entry name" value="RND_pump_MFP"/>
</dbReference>
<dbReference type="Pfam" id="PF25876">
    <property type="entry name" value="HH_MFP_RND"/>
    <property type="match status" value="1"/>
</dbReference>
<feature type="domain" description="Multidrug resistance protein MdtA-like barrel-sandwich hybrid" evidence="4">
    <location>
        <begin position="68"/>
        <end position="201"/>
    </location>
</feature>
<evidence type="ECO:0000259" key="6">
    <source>
        <dbReference type="Pfam" id="PF25967"/>
    </source>
</evidence>
<name>A0A9D1FJE4_9BACT</name>
<comment type="similarity">
    <text evidence="2">Belongs to the membrane fusion protein (MFP) (TC 8.A.1) family.</text>
</comment>
<dbReference type="AlphaFoldDB" id="A0A9D1FJE4"/>
<dbReference type="InterPro" id="IPR058626">
    <property type="entry name" value="MdtA-like_b-barrel"/>
</dbReference>
<evidence type="ECO:0000259" key="3">
    <source>
        <dbReference type="Pfam" id="PF25876"/>
    </source>
</evidence>
<accession>A0A9D1FJE4</accession>
<dbReference type="InterPro" id="IPR058625">
    <property type="entry name" value="MdtA-like_BSH"/>
</dbReference>
<dbReference type="Gene3D" id="2.40.420.20">
    <property type="match status" value="1"/>
</dbReference>
<reference evidence="7" key="2">
    <citation type="journal article" date="2021" name="PeerJ">
        <title>Extensive microbial diversity within the chicken gut microbiome revealed by metagenomics and culture.</title>
        <authorList>
            <person name="Gilroy R."/>
            <person name="Ravi A."/>
            <person name="Getino M."/>
            <person name="Pursley I."/>
            <person name="Horton D.L."/>
            <person name="Alikhan N.F."/>
            <person name="Baker D."/>
            <person name="Gharbi K."/>
            <person name="Hall N."/>
            <person name="Watson M."/>
            <person name="Adriaenssens E.M."/>
            <person name="Foster-Nyarko E."/>
            <person name="Jarju S."/>
            <person name="Secka A."/>
            <person name="Antonio M."/>
            <person name="Oren A."/>
            <person name="Chaudhuri R.R."/>
            <person name="La Ragione R."/>
            <person name="Hildebrand F."/>
            <person name="Pallen M.J."/>
        </authorList>
    </citation>
    <scope>NUCLEOTIDE SEQUENCE</scope>
    <source>
        <strain evidence="7">CHK152-2871</strain>
    </source>
</reference>
<protein>
    <submittedName>
        <fullName evidence="7">Efflux RND transporter periplasmic adaptor subunit</fullName>
    </submittedName>
</protein>
<proteinExistence type="inferred from homology"/>
<dbReference type="InterPro" id="IPR058624">
    <property type="entry name" value="MdtA-like_HH"/>
</dbReference>
<evidence type="ECO:0000259" key="5">
    <source>
        <dbReference type="Pfam" id="PF25944"/>
    </source>
</evidence>
<dbReference type="Pfam" id="PF25967">
    <property type="entry name" value="RND-MFP_C"/>
    <property type="match status" value="1"/>
</dbReference>
<dbReference type="Pfam" id="PF25917">
    <property type="entry name" value="BSH_RND"/>
    <property type="match status" value="1"/>
</dbReference>
<dbReference type="GO" id="GO:0005886">
    <property type="term" value="C:plasma membrane"/>
    <property type="evidence" value="ECO:0007669"/>
    <property type="project" value="TreeGrafter"/>
</dbReference>
<dbReference type="GO" id="GO:0046677">
    <property type="term" value="P:response to antibiotic"/>
    <property type="evidence" value="ECO:0007669"/>
    <property type="project" value="TreeGrafter"/>
</dbReference>
<dbReference type="EMBL" id="DVJQ01000049">
    <property type="protein sequence ID" value="HIS74577.1"/>
    <property type="molecule type" value="Genomic_DNA"/>
</dbReference>
<evidence type="ECO:0000313" key="7">
    <source>
        <dbReference type="EMBL" id="HIS74577.1"/>
    </source>
</evidence>
<evidence type="ECO:0000313" key="8">
    <source>
        <dbReference type="Proteomes" id="UP000886865"/>
    </source>
</evidence>
<organism evidence="7 8">
    <name type="scientific">Candidatus Galligastranaerophilus intestinavium</name>
    <dbReference type="NCBI Taxonomy" id="2840836"/>
    <lineage>
        <taxon>Bacteria</taxon>
        <taxon>Candidatus Galligastranaerophilus</taxon>
    </lineage>
</organism>
<dbReference type="Proteomes" id="UP000886865">
    <property type="component" value="Unassembled WGS sequence"/>
</dbReference>